<comment type="caution">
    <text evidence="7">The sequence shown here is derived from an EMBL/GenBank/DDBJ whole genome shotgun (WGS) entry which is preliminary data.</text>
</comment>
<feature type="region of interest" description="Disordered" evidence="5">
    <location>
        <begin position="41"/>
        <end position="109"/>
    </location>
</feature>
<dbReference type="PANTHER" id="PTHR13483:SF11">
    <property type="entry name" value="ZINC FINGER HIT DOMAIN-CONTAINING PROTEIN 3"/>
    <property type="match status" value="1"/>
</dbReference>
<keyword evidence="3" id="KW-0862">Zinc</keyword>
<name>A0A9P3G690_9APHY</name>
<dbReference type="PANTHER" id="PTHR13483">
    <property type="entry name" value="BOX C_D SNORNA PROTEIN 1-RELATED"/>
    <property type="match status" value="1"/>
</dbReference>
<dbReference type="SUPFAM" id="SSF144232">
    <property type="entry name" value="HIT/MYND zinc finger-like"/>
    <property type="match status" value="1"/>
</dbReference>
<feature type="compositionally biased region" description="Low complexity" evidence="5">
    <location>
        <begin position="41"/>
        <end position="58"/>
    </location>
</feature>
<dbReference type="GO" id="GO:0070761">
    <property type="term" value="C:pre-snoRNP complex"/>
    <property type="evidence" value="ECO:0007669"/>
    <property type="project" value="TreeGrafter"/>
</dbReference>
<dbReference type="CDD" id="cd23024">
    <property type="entry name" value="zf-HIT_ZNHIT2-3"/>
    <property type="match status" value="1"/>
</dbReference>
<dbReference type="InterPro" id="IPR051639">
    <property type="entry name" value="BCD1"/>
</dbReference>
<dbReference type="InterPro" id="IPR007529">
    <property type="entry name" value="Znf_HIT"/>
</dbReference>
<feature type="domain" description="HIT-type" evidence="6">
    <location>
        <begin position="9"/>
        <end position="41"/>
    </location>
</feature>
<dbReference type="Proteomes" id="UP000703269">
    <property type="component" value="Unassembled WGS sequence"/>
</dbReference>
<evidence type="ECO:0000256" key="2">
    <source>
        <dbReference type="ARBA" id="ARBA00022771"/>
    </source>
</evidence>
<evidence type="ECO:0000256" key="3">
    <source>
        <dbReference type="ARBA" id="ARBA00022833"/>
    </source>
</evidence>
<gene>
    <name evidence="7" type="ORF">PsYK624_061430</name>
</gene>
<dbReference type="GO" id="GO:0048254">
    <property type="term" value="P:snoRNA localization"/>
    <property type="evidence" value="ECO:0007669"/>
    <property type="project" value="TreeGrafter"/>
</dbReference>
<dbReference type="Gene3D" id="3.30.60.190">
    <property type="match status" value="1"/>
</dbReference>
<reference evidence="7 8" key="1">
    <citation type="submission" date="2021-08" db="EMBL/GenBank/DDBJ databases">
        <title>Draft Genome Sequence of Phanerochaete sordida strain YK-624.</title>
        <authorList>
            <person name="Mori T."/>
            <person name="Dohra H."/>
            <person name="Suzuki T."/>
            <person name="Kawagishi H."/>
            <person name="Hirai H."/>
        </authorList>
    </citation>
    <scope>NUCLEOTIDE SEQUENCE [LARGE SCALE GENOMIC DNA]</scope>
    <source>
        <strain evidence="7 8">YK-624</strain>
    </source>
</reference>
<evidence type="ECO:0000313" key="8">
    <source>
        <dbReference type="Proteomes" id="UP000703269"/>
    </source>
</evidence>
<dbReference type="PROSITE" id="PS51083">
    <property type="entry name" value="ZF_HIT"/>
    <property type="match status" value="1"/>
</dbReference>
<proteinExistence type="predicted"/>
<evidence type="ECO:0000259" key="6">
    <source>
        <dbReference type="PROSITE" id="PS51083"/>
    </source>
</evidence>
<evidence type="ECO:0000256" key="5">
    <source>
        <dbReference type="SAM" id="MobiDB-lite"/>
    </source>
</evidence>
<keyword evidence="8" id="KW-1185">Reference proteome</keyword>
<dbReference type="GO" id="GO:0000463">
    <property type="term" value="P:maturation of LSU-rRNA from tricistronic rRNA transcript (SSU-rRNA, 5.8S rRNA, LSU-rRNA)"/>
    <property type="evidence" value="ECO:0007669"/>
    <property type="project" value="TreeGrafter"/>
</dbReference>
<dbReference type="EMBL" id="BPQB01000015">
    <property type="protein sequence ID" value="GJE90022.1"/>
    <property type="molecule type" value="Genomic_DNA"/>
</dbReference>
<organism evidence="7 8">
    <name type="scientific">Phanerochaete sordida</name>
    <dbReference type="NCBI Taxonomy" id="48140"/>
    <lineage>
        <taxon>Eukaryota</taxon>
        <taxon>Fungi</taxon>
        <taxon>Dikarya</taxon>
        <taxon>Basidiomycota</taxon>
        <taxon>Agaricomycotina</taxon>
        <taxon>Agaricomycetes</taxon>
        <taxon>Polyporales</taxon>
        <taxon>Phanerochaetaceae</taxon>
        <taxon>Phanerochaete</taxon>
    </lineage>
</organism>
<dbReference type="AlphaFoldDB" id="A0A9P3G690"/>
<dbReference type="GO" id="GO:0000492">
    <property type="term" value="P:box C/D snoRNP assembly"/>
    <property type="evidence" value="ECO:0007669"/>
    <property type="project" value="TreeGrafter"/>
</dbReference>
<protein>
    <submittedName>
        <fullName evidence="7">Zinc finger HIT domain-containing protein</fullName>
    </submittedName>
</protein>
<dbReference type="Pfam" id="PF04438">
    <property type="entry name" value="zf-HIT"/>
    <property type="match status" value="1"/>
</dbReference>
<evidence type="ECO:0000256" key="4">
    <source>
        <dbReference type="PROSITE-ProRule" id="PRU00453"/>
    </source>
</evidence>
<keyword evidence="1" id="KW-0479">Metal-binding</keyword>
<accession>A0A9P3G690</accession>
<dbReference type="GO" id="GO:0005634">
    <property type="term" value="C:nucleus"/>
    <property type="evidence" value="ECO:0007669"/>
    <property type="project" value="TreeGrafter"/>
</dbReference>
<evidence type="ECO:0000256" key="1">
    <source>
        <dbReference type="ARBA" id="ARBA00022723"/>
    </source>
</evidence>
<keyword evidence="2 4" id="KW-0863">Zinc-finger</keyword>
<dbReference type="GO" id="GO:0008270">
    <property type="term" value="F:zinc ion binding"/>
    <property type="evidence" value="ECO:0007669"/>
    <property type="project" value="UniProtKB-UniRule"/>
</dbReference>
<evidence type="ECO:0000313" key="7">
    <source>
        <dbReference type="EMBL" id="GJE90022.1"/>
    </source>
</evidence>
<sequence>MPPSKRPPCQVCNAHESKYTCAKCMIQYCSVPCFKQHKESCGAASSSSQPSTVTGSHSQAVSLDVPEPEDRGDDSAHGASEAANAQRPASSDEDLKPPSPPLRPLTSLNWPYIPEESAYPDPLKRDDPKPLQLHQYEAIATSPSVRKALSENPRLKDILRAVDSLRGADREDALQRALGVSSSDVHGPAQAALASLGAQSEEDVAALRVLAEAVEGAVRGGRHDALGLDWGD</sequence>
<dbReference type="OrthoDB" id="18412at2759"/>